<organism evidence="4 12">
    <name type="scientific">Rotaria magnacalcarata</name>
    <dbReference type="NCBI Taxonomy" id="392030"/>
    <lineage>
        <taxon>Eukaryota</taxon>
        <taxon>Metazoa</taxon>
        <taxon>Spiralia</taxon>
        <taxon>Gnathifera</taxon>
        <taxon>Rotifera</taxon>
        <taxon>Eurotatoria</taxon>
        <taxon>Bdelloidea</taxon>
        <taxon>Philodinida</taxon>
        <taxon>Philodinidae</taxon>
        <taxon>Rotaria</taxon>
    </lineage>
</organism>
<dbReference type="EMBL" id="CAJNRE010000689">
    <property type="protein sequence ID" value="CAF1930522.1"/>
    <property type="molecule type" value="Genomic_DNA"/>
</dbReference>
<dbReference type="EMBL" id="CAJOBH010236605">
    <property type="protein sequence ID" value="CAF5093278.1"/>
    <property type="molecule type" value="Genomic_DNA"/>
</dbReference>
<protein>
    <recommendedName>
        <fullName evidence="1">Methyltransferase domain-containing protein</fullName>
    </recommendedName>
</protein>
<evidence type="ECO:0000313" key="13">
    <source>
        <dbReference type="Proteomes" id="UP000663866"/>
    </source>
</evidence>
<dbReference type="EMBL" id="CAJNRF010001167">
    <property type="protein sequence ID" value="CAF1998206.1"/>
    <property type="molecule type" value="Genomic_DNA"/>
</dbReference>
<gene>
    <name evidence="10" type="ORF">BYL167_LOCUS63425</name>
    <name evidence="2" type="ORF">CJN711_LOCUS16933</name>
    <name evidence="11" type="ORF">GIL414_LOCUS72073</name>
    <name evidence="3" type="ORF">KQP761_LOCUS5933</name>
    <name evidence="4" type="ORF">MBJ925_LOCUS4179</name>
    <name evidence="7" type="ORF">OVN521_LOCUS9177</name>
    <name evidence="8" type="ORF">SMN809_LOCUS6724</name>
    <name evidence="9" type="ORF">UXM345_LOCUS13144</name>
    <name evidence="5" type="ORF">WKI299_LOCUS4625</name>
    <name evidence="6" type="ORF">XDN619_LOCUS34302</name>
</gene>
<evidence type="ECO:0000313" key="4">
    <source>
        <dbReference type="EMBL" id="CAF1930522.1"/>
    </source>
</evidence>
<feature type="domain" description="Methyltransferase" evidence="1">
    <location>
        <begin position="50"/>
        <end position="151"/>
    </location>
</feature>
<evidence type="ECO:0000313" key="6">
    <source>
        <dbReference type="EMBL" id="CAF2230653.1"/>
    </source>
</evidence>
<dbReference type="Proteomes" id="UP000663887">
    <property type="component" value="Unassembled WGS sequence"/>
</dbReference>
<dbReference type="InterPro" id="IPR029063">
    <property type="entry name" value="SAM-dependent_MTases_sf"/>
</dbReference>
<evidence type="ECO:0000313" key="10">
    <source>
        <dbReference type="EMBL" id="CAF5093278.1"/>
    </source>
</evidence>
<dbReference type="EMBL" id="CAJNRG010017468">
    <property type="protein sequence ID" value="CAF2230653.1"/>
    <property type="molecule type" value="Genomic_DNA"/>
</dbReference>
<dbReference type="Pfam" id="PF13847">
    <property type="entry name" value="Methyltransf_31"/>
    <property type="match status" value="1"/>
</dbReference>
<evidence type="ECO:0000259" key="1">
    <source>
        <dbReference type="Pfam" id="PF13847"/>
    </source>
</evidence>
<keyword evidence="13" id="KW-1185">Reference proteome</keyword>
<dbReference type="SUPFAM" id="SSF53335">
    <property type="entry name" value="S-adenosyl-L-methionine-dependent methyltransferases"/>
    <property type="match status" value="1"/>
</dbReference>
<comment type="caution">
    <text evidence="4">The sequence shown here is derived from an EMBL/GenBank/DDBJ whole genome shotgun (WGS) entry which is preliminary data.</text>
</comment>
<proteinExistence type="predicted"/>
<dbReference type="Proteomes" id="UP000676336">
    <property type="component" value="Unassembled WGS sequence"/>
</dbReference>
<evidence type="ECO:0000313" key="8">
    <source>
        <dbReference type="EMBL" id="CAF3902748.1"/>
    </source>
</evidence>
<dbReference type="EMBL" id="CAJOBJ010335597">
    <property type="protein sequence ID" value="CAF5188506.1"/>
    <property type="molecule type" value="Genomic_DNA"/>
</dbReference>
<dbReference type="Proteomes" id="UP000681720">
    <property type="component" value="Unassembled WGS sequence"/>
</dbReference>
<dbReference type="EMBL" id="CAJOBF010001407">
    <property type="protein sequence ID" value="CAF3947579.1"/>
    <property type="molecule type" value="Genomic_DNA"/>
</dbReference>
<dbReference type="Gene3D" id="3.40.50.150">
    <property type="entry name" value="Vaccinia Virus protein VP39"/>
    <property type="match status" value="1"/>
</dbReference>
<dbReference type="Proteomes" id="UP000663834">
    <property type="component" value="Unassembled WGS sequence"/>
</dbReference>
<accession>A0A816LF55</accession>
<evidence type="ECO:0000313" key="3">
    <source>
        <dbReference type="EMBL" id="CAF1324864.1"/>
    </source>
</evidence>
<evidence type="ECO:0000313" key="9">
    <source>
        <dbReference type="EMBL" id="CAF3947579.1"/>
    </source>
</evidence>
<dbReference type="Proteomes" id="UP000681967">
    <property type="component" value="Unassembled WGS sequence"/>
</dbReference>
<dbReference type="EMBL" id="CAJOBG010001103">
    <property type="protein sequence ID" value="CAF3894715.1"/>
    <property type="molecule type" value="Genomic_DNA"/>
</dbReference>
<dbReference type="Proteomes" id="UP000663855">
    <property type="component" value="Unassembled WGS sequence"/>
</dbReference>
<dbReference type="EMBL" id="CAJNOV010007869">
    <property type="protein sequence ID" value="CAF1300979.1"/>
    <property type="molecule type" value="Genomic_DNA"/>
</dbReference>
<dbReference type="Proteomes" id="UP000663856">
    <property type="component" value="Unassembled WGS sequence"/>
</dbReference>
<dbReference type="OrthoDB" id="10278892at2759"/>
<sequence>MASELLATSIDHNLHMSLAFRDFYTRTTEYDALTKWFEDNVAHKNNIKSMLCVGSGLGFDLTLASKVESLTHVTMIDNNEAQLKAAVHTKSRENLTVEIKCLWFEEFIPSMQYDLVLFSHVLYYIPDRIAALNKAISMLSDYGFILIFHQTEKGINELQKLFNSTKHSYCFSDLKKDLETVNIVHDTDIVDSTVRIDTPTKELCDFFLEKNSSEDEYVRLSAHLNSLGTLLYHPCAIIIIRRSLNKGIISFDDRRQQTTRSAARG</sequence>
<dbReference type="Proteomes" id="UP000663866">
    <property type="component" value="Unassembled WGS sequence"/>
</dbReference>
<dbReference type="EMBL" id="CAJOBI010001854">
    <property type="protein sequence ID" value="CAF3902748.1"/>
    <property type="molecule type" value="Genomic_DNA"/>
</dbReference>
<evidence type="ECO:0000313" key="2">
    <source>
        <dbReference type="EMBL" id="CAF1300979.1"/>
    </source>
</evidence>
<evidence type="ECO:0000313" key="11">
    <source>
        <dbReference type="EMBL" id="CAF5188506.1"/>
    </source>
</evidence>
<evidence type="ECO:0000313" key="7">
    <source>
        <dbReference type="EMBL" id="CAF3894715.1"/>
    </source>
</evidence>
<dbReference type="AlphaFoldDB" id="A0A816LF55"/>
<reference evidence="4" key="1">
    <citation type="submission" date="2021-02" db="EMBL/GenBank/DDBJ databases">
        <authorList>
            <person name="Nowell W R."/>
        </authorList>
    </citation>
    <scope>NUCLEOTIDE SEQUENCE</scope>
</reference>
<dbReference type="EMBL" id="CAJNOW010001678">
    <property type="protein sequence ID" value="CAF1324864.1"/>
    <property type="molecule type" value="Genomic_DNA"/>
</dbReference>
<dbReference type="Proteomes" id="UP000663824">
    <property type="component" value="Unassembled WGS sequence"/>
</dbReference>
<name>A0A816LF55_9BILA</name>
<dbReference type="InterPro" id="IPR025714">
    <property type="entry name" value="Methyltranfer_dom"/>
</dbReference>
<evidence type="ECO:0000313" key="5">
    <source>
        <dbReference type="EMBL" id="CAF1998206.1"/>
    </source>
</evidence>
<dbReference type="Proteomes" id="UP000663842">
    <property type="component" value="Unassembled WGS sequence"/>
</dbReference>
<evidence type="ECO:0000313" key="12">
    <source>
        <dbReference type="Proteomes" id="UP000663824"/>
    </source>
</evidence>